<evidence type="ECO:0000259" key="1">
    <source>
        <dbReference type="PROSITE" id="PS50206"/>
    </source>
</evidence>
<dbReference type="PANTHER" id="PTHR45431">
    <property type="entry name" value="RHODANESE-LIKE DOMAIN-CONTAINING PROTEIN 15, CHLOROPLASTIC"/>
    <property type="match status" value="1"/>
</dbReference>
<proteinExistence type="predicted"/>
<keyword evidence="2" id="KW-0808">Transferase</keyword>
<dbReference type="EMBL" id="QGKM01000059">
    <property type="protein sequence ID" value="PWQ94047.1"/>
    <property type="molecule type" value="Genomic_DNA"/>
</dbReference>
<protein>
    <submittedName>
        <fullName evidence="2">Sulfurtransferase</fullName>
    </submittedName>
</protein>
<dbReference type="OrthoDB" id="9789585at2"/>
<sequence>MSKLKNLTPQKAAEFLASEPKAILLDIRTTIEHSFVGHPIGCIHIPWKDAPDWELNPNFVKEVLTAASNKDTISPRDVPIIVMCRSGQRSVPASKLLMENGFTNISHIGEGFEGDIDEFDHRGELGGWRFRGLPWAQT</sequence>
<reference evidence="2 3" key="1">
    <citation type="submission" date="2018-05" db="EMBL/GenBank/DDBJ databases">
        <title>Leucothrix arctica sp. nov., isolated from Arctic seawater.</title>
        <authorList>
            <person name="Choi A."/>
            <person name="Baek K."/>
        </authorList>
    </citation>
    <scope>NUCLEOTIDE SEQUENCE [LARGE SCALE GENOMIC DNA]</scope>
    <source>
        <strain evidence="2 3">JCM 18388</strain>
    </source>
</reference>
<dbReference type="SUPFAM" id="SSF52821">
    <property type="entry name" value="Rhodanese/Cell cycle control phosphatase"/>
    <property type="match status" value="1"/>
</dbReference>
<dbReference type="PROSITE" id="PS50206">
    <property type="entry name" value="RHODANESE_3"/>
    <property type="match status" value="1"/>
</dbReference>
<dbReference type="AlphaFoldDB" id="A0A317C6V9"/>
<dbReference type="SMART" id="SM00450">
    <property type="entry name" value="RHOD"/>
    <property type="match status" value="1"/>
</dbReference>
<dbReference type="Pfam" id="PF00581">
    <property type="entry name" value="Rhodanese"/>
    <property type="match status" value="1"/>
</dbReference>
<dbReference type="InterPro" id="IPR052367">
    <property type="entry name" value="Thiosulfate_ST/Rhodanese-like"/>
</dbReference>
<dbReference type="Proteomes" id="UP000245539">
    <property type="component" value="Unassembled WGS sequence"/>
</dbReference>
<dbReference type="RefSeq" id="WP_109838911.1">
    <property type="nucleotide sequence ID" value="NZ_QGKM01000059.1"/>
</dbReference>
<accession>A0A317C6V9</accession>
<dbReference type="InterPro" id="IPR001763">
    <property type="entry name" value="Rhodanese-like_dom"/>
</dbReference>
<dbReference type="Gene3D" id="3.40.250.10">
    <property type="entry name" value="Rhodanese-like domain"/>
    <property type="match status" value="1"/>
</dbReference>
<comment type="caution">
    <text evidence="2">The sequence shown here is derived from an EMBL/GenBank/DDBJ whole genome shotgun (WGS) entry which is preliminary data.</text>
</comment>
<name>A0A317C6V9_9GAMM</name>
<keyword evidence="3" id="KW-1185">Reference proteome</keyword>
<dbReference type="CDD" id="cd01522">
    <property type="entry name" value="RHOD_1"/>
    <property type="match status" value="1"/>
</dbReference>
<evidence type="ECO:0000313" key="3">
    <source>
        <dbReference type="Proteomes" id="UP000245539"/>
    </source>
</evidence>
<evidence type="ECO:0000313" key="2">
    <source>
        <dbReference type="EMBL" id="PWQ94047.1"/>
    </source>
</evidence>
<dbReference type="InterPro" id="IPR036873">
    <property type="entry name" value="Rhodanese-like_dom_sf"/>
</dbReference>
<dbReference type="PANTHER" id="PTHR45431:SF3">
    <property type="entry name" value="RHODANESE-LIKE DOMAIN-CONTAINING PROTEIN 15, CHLOROPLASTIC"/>
    <property type="match status" value="1"/>
</dbReference>
<feature type="domain" description="Rhodanese" evidence="1">
    <location>
        <begin position="18"/>
        <end position="124"/>
    </location>
</feature>
<dbReference type="GO" id="GO:0016740">
    <property type="term" value="F:transferase activity"/>
    <property type="evidence" value="ECO:0007669"/>
    <property type="project" value="UniProtKB-KW"/>
</dbReference>
<gene>
    <name evidence="2" type="ORF">DKW60_17240</name>
</gene>
<organism evidence="2 3">
    <name type="scientific">Leucothrix pacifica</name>
    <dbReference type="NCBI Taxonomy" id="1247513"/>
    <lineage>
        <taxon>Bacteria</taxon>
        <taxon>Pseudomonadati</taxon>
        <taxon>Pseudomonadota</taxon>
        <taxon>Gammaproteobacteria</taxon>
        <taxon>Thiotrichales</taxon>
        <taxon>Thiotrichaceae</taxon>
        <taxon>Leucothrix</taxon>
    </lineage>
</organism>